<dbReference type="SUPFAM" id="SSF140990">
    <property type="entry name" value="FtsH protease domain-like"/>
    <property type="match status" value="1"/>
</dbReference>
<dbReference type="Gene3D" id="1.10.8.60">
    <property type="match status" value="1"/>
</dbReference>
<dbReference type="GO" id="GO:0005886">
    <property type="term" value="C:plasma membrane"/>
    <property type="evidence" value="ECO:0007669"/>
    <property type="project" value="UniProtKB-SubCell"/>
</dbReference>
<evidence type="ECO:0000313" key="17">
    <source>
        <dbReference type="EMBL" id="GIL39215.1"/>
    </source>
</evidence>
<feature type="binding site" evidence="14">
    <location>
        <position position="429"/>
    </location>
    <ligand>
        <name>Zn(2+)</name>
        <dbReference type="ChEBI" id="CHEBI:29105"/>
        <note>catalytic</note>
    </ligand>
</feature>
<evidence type="ECO:0000256" key="1">
    <source>
        <dbReference type="ARBA" id="ARBA00004141"/>
    </source>
</evidence>
<dbReference type="InterPro" id="IPR005936">
    <property type="entry name" value="FtsH"/>
</dbReference>
<dbReference type="InterPro" id="IPR003593">
    <property type="entry name" value="AAA+_ATPase"/>
</dbReference>
<feature type="transmembrane region" description="Helical" evidence="14">
    <location>
        <begin position="21"/>
        <end position="41"/>
    </location>
</feature>
<evidence type="ECO:0000256" key="6">
    <source>
        <dbReference type="ARBA" id="ARBA00022741"/>
    </source>
</evidence>
<comment type="caution">
    <text evidence="14">Lacks conserved residue(s) required for the propagation of feature annotation.</text>
</comment>
<dbReference type="Pfam" id="PF00004">
    <property type="entry name" value="AAA"/>
    <property type="match status" value="1"/>
</dbReference>
<feature type="binding site" evidence="14">
    <location>
        <position position="433"/>
    </location>
    <ligand>
        <name>Zn(2+)</name>
        <dbReference type="ChEBI" id="CHEBI:29105"/>
        <note>catalytic</note>
    </ligand>
</feature>
<dbReference type="InterPro" id="IPR000642">
    <property type="entry name" value="Peptidase_M41"/>
</dbReference>
<gene>
    <name evidence="17" type="primary">ftsH_1</name>
    <name evidence="14" type="synonym">ftsH</name>
    <name evidence="17" type="ORF">TMPK1_14520</name>
</gene>
<evidence type="ECO:0000256" key="8">
    <source>
        <dbReference type="ARBA" id="ARBA00022833"/>
    </source>
</evidence>
<dbReference type="GO" id="GO:0008270">
    <property type="term" value="F:zinc ion binding"/>
    <property type="evidence" value="ECO:0007669"/>
    <property type="project" value="UniProtKB-UniRule"/>
</dbReference>
<comment type="similarity">
    <text evidence="2 14">In the C-terminal section; belongs to the peptidase M41 family.</text>
</comment>
<feature type="binding site" evidence="14">
    <location>
        <position position="507"/>
    </location>
    <ligand>
        <name>Zn(2+)</name>
        <dbReference type="ChEBI" id="CHEBI:29105"/>
        <note>catalytic</note>
    </ligand>
</feature>
<protein>
    <recommendedName>
        <fullName evidence="14">ATP-dependent zinc metalloprotease FtsH</fullName>
        <ecNumber evidence="14">3.4.24.-</ecNumber>
    </recommendedName>
</protein>
<keyword evidence="11 14" id="KW-1133">Transmembrane helix</keyword>
<feature type="active site" evidence="14">
    <location>
        <position position="430"/>
    </location>
</feature>
<dbReference type="EMBL" id="BOPV01000001">
    <property type="protein sequence ID" value="GIL39215.1"/>
    <property type="molecule type" value="Genomic_DNA"/>
</dbReference>
<dbReference type="InterPro" id="IPR003959">
    <property type="entry name" value="ATPase_AAA_core"/>
</dbReference>
<keyword evidence="7 14" id="KW-0378">Hydrolase</keyword>
<dbReference type="SUPFAM" id="SSF52540">
    <property type="entry name" value="P-loop containing nucleoside triphosphate hydrolases"/>
    <property type="match status" value="1"/>
</dbReference>
<keyword evidence="18" id="KW-1185">Reference proteome</keyword>
<dbReference type="InterPro" id="IPR003960">
    <property type="entry name" value="ATPase_AAA_CS"/>
</dbReference>
<evidence type="ECO:0000256" key="4">
    <source>
        <dbReference type="ARBA" id="ARBA00022692"/>
    </source>
</evidence>
<dbReference type="FunFam" id="3.40.50.300:FF:000277">
    <property type="entry name" value="ATP-dependent zinc metalloprotease FtsH"/>
    <property type="match status" value="1"/>
</dbReference>
<sequence>MKRVIDRLTARLSQFRRRSPHLVAGIAVGVVVLTLLGARFVDMTGDARPVARQASFSEVTALADGGQIKRIEIVPGGIAQVRIETTAGEHVETLVPGQSDFLRALVRPGVDARFIDPVVPGLRFREVLDIIFVLLLLSSIGLVVRASPLGQRTRSRLAVRPAERLDDVAGIDEVRGELLEVVRYLRDPAPYIAVGAKVPRGVLLAGAPGLGKTLMAKALAGEAEVPFFAASGSDFVELFVGNGARKIRALFKQCRKAAPCILFIDELDALASARSSNPNGGGDREHDQTLNAFLVEMDGLSSRDGIVVVAATNRTDVLDPAVLRPGRFDRRVQVPRPDAKGREKILRVHTRNVPLAADVDLAELGAGTIGMSGADLANLVNEAALHAARQGLREVAAASFHYAQDRVLVGVARESSSMHDDDRRVAAIHEAGHALVALRCKHSDRVARVTIVPHGDAAGFVLRLPDRDRVVISRDRLEDDLAIALGGRAAEELVFGDGSATTGAASDLQRATEVCREMAGRYGMFPETGLMTYLGHEMSPQALAALDDTVRSRLEQAYARACRVLNDERDALHRIADRLIDVGTIDGAEALALADNATPQRAIA</sequence>
<dbReference type="InterPro" id="IPR041569">
    <property type="entry name" value="AAA_lid_3"/>
</dbReference>
<evidence type="ECO:0000256" key="7">
    <source>
        <dbReference type="ARBA" id="ARBA00022801"/>
    </source>
</evidence>
<evidence type="ECO:0000256" key="10">
    <source>
        <dbReference type="ARBA" id="ARBA00022946"/>
    </source>
</evidence>
<keyword evidence="8 14" id="KW-0862">Zinc</keyword>
<dbReference type="AlphaFoldDB" id="A0A8S8XD68"/>
<name>A0A8S8XD68_9PROT</name>
<dbReference type="PANTHER" id="PTHR23076:SF37">
    <property type="entry name" value="ATP-DEPENDENT ZINC METALLOPROTEASE FTSH 4, MITOCHONDRIAL"/>
    <property type="match status" value="1"/>
</dbReference>
<dbReference type="InterPro" id="IPR037219">
    <property type="entry name" value="Peptidase_M41-like"/>
</dbReference>
<dbReference type="RefSeq" id="WP_420242313.1">
    <property type="nucleotide sequence ID" value="NZ_BOPV01000001.1"/>
</dbReference>
<dbReference type="GO" id="GO:0030163">
    <property type="term" value="P:protein catabolic process"/>
    <property type="evidence" value="ECO:0007669"/>
    <property type="project" value="UniProtKB-UniRule"/>
</dbReference>
<dbReference type="GO" id="GO:0005524">
    <property type="term" value="F:ATP binding"/>
    <property type="evidence" value="ECO:0007669"/>
    <property type="project" value="UniProtKB-UniRule"/>
</dbReference>
<evidence type="ECO:0000256" key="9">
    <source>
        <dbReference type="ARBA" id="ARBA00022840"/>
    </source>
</evidence>
<keyword evidence="6 14" id="KW-0547">Nucleotide-binding</keyword>
<comment type="function">
    <text evidence="14">Acts as a processive, ATP-dependent zinc metallopeptidase for both cytoplasmic and membrane proteins. Plays a role in the quality control of integral membrane proteins.</text>
</comment>
<reference evidence="17" key="1">
    <citation type="submission" date="2021-02" db="EMBL/GenBank/DDBJ databases">
        <title>Genome sequence of Rhodospirillales sp. strain TMPK1 isolated from soil.</title>
        <authorList>
            <person name="Nakai R."/>
            <person name="Kusada H."/>
            <person name="Tamaki H."/>
        </authorList>
    </citation>
    <scope>NUCLEOTIDE SEQUENCE</scope>
    <source>
        <strain evidence="17">TMPK1</strain>
    </source>
</reference>
<dbReference type="Gene3D" id="1.20.58.760">
    <property type="entry name" value="Peptidase M41"/>
    <property type="match status" value="1"/>
</dbReference>
<dbReference type="GO" id="GO:0004176">
    <property type="term" value="F:ATP-dependent peptidase activity"/>
    <property type="evidence" value="ECO:0007669"/>
    <property type="project" value="InterPro"/>
</dbReference>
<evidence type="ECO:0000256" key="14">
    <source>
        <dbReference type="HAMAP-Rule" id="MF_01458"/>
    </source>
</evidence>
<dbReference type="PROSITE" id="PS00674">
    <property type="entry name" value="AAA"/>
    <property type="match status" value="1"/>
</dbReference>
<dbReference type="SMART" id="SM00382">
    <property type="entry name" value="AAA"/>
    <property type="match status" value="1"/>
</dbReference>
<dbReference type="HAMAP" id="MF_01458">
    <property type="entry name" value="FtsH"/>
    <property type="match status" value="1"/>
</dbReference>
<keyword evidence="3 14" id="KW-0645">Protease</keyword>
<keyword evidence="14" id="KW-1003">Cell membrane</keyword>
<keyword evidence="13 14" id="KW-0472">Membrane</keyword>
<comment type="cofactor">
    <cofactor evidence="14">
        <name>Zn(2+)</name>
        <dbReference type="ChEBI" id="CHEBI:29105"/>
    </cofactor>
    <text evidence="14">Binds 1 zinc ion per subunit.</text>
</comment>
<evidence type="ECO:0000256" key="2">
    <source>
        <dbReference type="ARBA" id="ARBA00010044"/>
    </source>
</evidence>
<dbReference type="Pfam" id="PF17862">
    <property type="entry name" value="AAA_lid_3"/>
    <property type="match status" value="1"/>
</dbReference>
<dbReference type="Proteomes" id="UP000681075">
    <property type="component" value="Unassembled WGS sequence"/>
</dbReference>
<evidence type="ECO:0000256" key="3">
    <source>
        <dbReference type="ARBA" id="ARBA00022670"/>
    </source>
</evidence>
<feature type="domain" description="AAA+ ATPase" evidence="16">
    <location>
        <begin position="198"/>
        <end position="338"/>
    </location>
</feature>
<keyword evidence="5 14" id="KW-0479">Metal-binding</keyword>
<accession>A0A8S8XD68</accession>
<dbReference type="GO" id="GO:0045037">
    <property type="term" value="P:protein import into chloroplast stroma"/>
    <property type="evidence" value="ECO:0007669"/>
    <property type="project" value="TreeGrafter"/>
</dbReference>
<evidence type="ECO:0000256" key="15">
    <source>
        <dbReference type="RuleBase" id="RU003651"/>
    </source>
</evidence>
<keyword evidence="9 14" id="KW-0067">ATP-binding</keyword>
<keyword evidence="10" id="KW-0809">Transit peptide</keyword>
<dbReference type="GO" id="GO:0004222">
    <property type="term" value="F:metalloendopeptidase activity"/>
    <property type="evidence" value="ECO:0007669"/>
    <property type="project" value="InterPro"/>
</dbReference>
<evidence type="ECO:0000259" key="16">
    <source>
        <dbReference type="SMART" id="SM00382"/>
    </source>
</evidence>
<comment type="subcellular location">
    <subcellularLocation>
        <location evidence="14">Cell membrane</location>
        <topology evidence="14">Multi-pass membrane protein</topology>
        <orientation evidence="14">Cytoplasmic side</orientation>
    </subcellularLocation>
    <subcellularLocation>
        <location evidence="1">Membrane</location>
        <topology evidence="1">Multi-pass membrane protein</topology>
    </subcellularLocation>
</comment>
<dbReference type="Gene3D" id="3.40.50.300">
    <property type="entry name" value="P-loop containing nucleotide triphosphate hydrolases"/>
    <property type="match status" value="1"/>
</dbReference>
<organism evidence="17 18">
    <name type="scientific">Roseiterribacter gracilis</name>
    <dbReference type="NCBI Taxonomy" id="2812848"/>
    <lineage>
        <taxon>Bacteria</taxon>
        <taxon>Pseudomonadati</taxon>
        <taxon>Pseudomonadota</taxon>
        <taxon>Alphaproteobacteria</taxon>
        <taxon>Rhodospirillales</taxon>
        <taxon>Roseiterribacteraceae</taxon>
        <taxon>Roseiterribacter</taxon>
    </lineage>
</organism>
<dbReference type="EC" id="3.4.24.-" evidence="14"/>
<comment type="similarity">
    <text evidence="15">Belongs to the AAA ATPase family.</text>
</comment>
<evidence type="ECO:0000256" key="5">
    <source>
        <dbReference type="ARBA" id="ARBA00022723"/>
    </source>
</evidence>
<dbReference type="Pfam" id="PF01434">
    <property type="entry name" value="Peptidase_M41"/>
    <property type="match status" value="1"/>
</dbReference>
<dbReference type="GO" id="GO:0006508">
    <property type="term" value="P:proteolysis"/>
    <property type="evidence" value="ECO:0007669"/>
    <property type="project" value="UniProtKB-KW"/>
</dbReference>
<evidence type="ECO:0000256" key="12">
    <source>
        <dbReference type="ARBA" id="ARBA00023049"/>
    </source>
</evidence>
<dbReference type="GO" id="GO:0016887">
    <property type="term" value="F:ATP hydrolysis activity"/>
    <property type="evidence" value="ECO:0007669"/>
    <property type="project" value="UniProtKB-UniRule"/>
</dbReference>
<comment type="subunit">
    <text evidence="14">Homohexamer.</text>
</comment>
<dbReference type="FunFam" id="1.10.8.60:FF:000001">
    <property type="entry name" value="ATP-dependent zinc metalloprotease FtsH"/>
    <property type="match status" value="1"/>
</dbReference>
<evidence type="ECO:0000256" key="11">
    <source>
        <dbReference type="ARBA" id="ARBA00022989"/>
    </source>
</evidence>
<evidence type="ECO:0000313" key="18">
    <source>
        <dbReference type="Proteomes" id="UP000681075"/>
    </source>
</evidence>
<comment type="caution">
    <text evidence="17">The sequence shown here is derived from an EMBL/GenBank/DDBJ whole genome shotgun (WGS) entry which is preliminary data.</text>
</comment>
<keyword evidence="4 14" id="KW-0812">Transmembrane</keyword>
<proteinExistence type="inferred from homology"/>
<dbReference type="InterPro" id="IPR027417">
    <property type="entry name" value="P-loop_NTPase"/>
</dbReference>
<evidence type="ECO:0000256" key="13">
    <source>
        <dbReference type="ARBA" id="ARBA00023136"/>
    </source>
</evidence>
<comment type="similarity">
    <text evidence="14">In the central section; belongs to the AAA ATPase family.</text>
</comment>
<keyword evidence="12 14" id="KW-0482">Metalloprotease</keyword>
<dbReference type="PANTHER" id="PTHR23076">
    <property type="entry name" value="METALLOPROTEASE M41 FTSH"/>
    <property type="match status" value="1"/>
</dbReference>